<organism evidence="2 3">
    <name type="scientific">Planifilum fulgidum</name>
    <dbReference type="NCBI Taxonomy" id="201973"/>
    <lineage>
        <taxon>Bacteria</taxon>
        <taxon>Bacillati</taxon>
        <taxon>Bacillota</taxon>
        <taxon>Bacilli</taxon>
        <taxon>Bacillales</taxon>
        <taxon>Thermoactinomycetaceae</taxon>
        <taxon>Planifilum</taxon>
    </lineage>
</organism>
<feature type="region of interest" description="Disordered" evidence="1">
    <location>
        <begin position="1"/>
        <end position="50"/>
    </location>
</feature>
<dbReference type="RefSeq" id="WP_177198924.1">
    <property type="nucleotide sequence ID" value="NZ_FOOK01000002.1"/>
</dbReference>
<protein>
    <submittedName>
        <fullName evidence="2">Uncharacterized protein</fullName>
    </submittedName>
</protein>
<evidence type="ECO:0000256" key="1">
    <source>
        <dbReference type="SAM" id="MobiDB-lite"/>
    </source>
</evidence>
<reference evidence="2 3" key="1">
    <citation type="submission" date="2016-10" db="EMBL/GenBank/DDBJ databases">
        <authorList>
            <person name="de Groot N.N."/>
        </authorList>
    </citation>
    <scope>NUCLEOTIDE SEQUENCE [LARGE SCALE GENOMIC DNA]</scope>
    <source>
        <strain evidence="2 3">DSM 44945</strain>
    </source>
</reference>
<gene>
    <name evidence="2" type="ORF">SAMN04488025_102160</name>
</gene>
<dbReference type="AlphaFoldDB" id="A0A1I2KPA5"/>
<evidence type="ECO:0000313" key="3">
    <source>
        <dbReference type="Proteomes" id="UP000198661"/>
    </source>
</evidence>
<dbReference type="EMBL" id="FOOK01000002">
    <property type="protein sequence ID" value="SFF68159.1"/>
    <property type="molecule type" value="Genomic_DNA"/>
</dbReference>
<feature type="compositionally biased region" description="Basic and acidic residues" evidence="1">
    <location>
        <begin position="21"/>
        <end position="35"/>
    </location>
</feature>
<sequence length="50" mass="5883">MKREKRKQEPTVAPGMDDREELERRASEEEIREGDYTEVTSLSWDEADPS</sequence>
<name>A0A1I2KPA5_9BACL</name>
<proteinExistence type="predicted"/>
<accession>A0A1I2KPA5</accession>
<keyword evidence="3" id="KW-1185">Reference proteome</keyword>
<dbReference type="Proteomes" id="UP000198661">
    <property type="component" value="Unassembled WGS sequence"/>
</dbReference>
<evidence type="ECO:0000313" key="2">
    <source>
        <dbReference type="EMBL" id="SFF68159.1"/>
    </source>
</evidence>
<dbReference type="STRING" id="201973.SAMN04488025_102160"/>